<dbReference type="Gene3D" id="1.10.150.50">
    <property type="entry name" value="Transcription Factor, Ets-1"/>
    <property type="match status" value="1"/>
</dbReference>
<name>T2MHK5_HYDVU</name>
<dbReference type="GO" id="GO:0000981">
    <property type="term" value="F:DNA-binding transcription factor activity, RNA polymerase II-specific"/>
    <property type="evidence" value="ECO:0007669"/>
    <property type="project" value="TreeGrafter"/>
</dbReference>
<evidence type="ECO:0000256" key="4">
    <source>
        <dbReference type="ARBA" id="ARBA00023242"/>
    </source>
</evidence>
<dbReference type="Pfam" id="PF02198">
    <property type="entry name" value="SAM_PNT"/>
    <property type="match status" value="1"/>
</dbReference>
<dbReference type="Gene3D" id="1.10.10.10">
    <property type="entry name" value="Winged helix-like DNA-binding domain superfamily/Winged helix DNA-binding domain"/>
    <property type="match status" value="1"/>
</dbReference>
<dbReference type="InterPro" id="IPR013761">
    <property type="entry name" value="SAM/pointed_sf"/>
</dbReference>
<dbReference type="SUPFAM" id="SSF46785">
    <property type="entry name" value="Winged helix' DNA-binding domain"/>
    <property type="match status" value="1"/>
</dbReference>
<dbReference type="InterPro" id="IPR046328">
    <property type="entry name" value="ETS_fam"/>
</dbReference>
<dbReference type="InterPro" id="IPR036388">
    <property type="entry name" value="WH-like_DNA-bd_sf"/>
</dbReference>
<feature type="region of interest" description="Disordered" evidence="6">
    <location>
        <begin position="310"/>
        <end position="344"/>
    </location>
</feature>
<dbReference type="InterPro" id="IPR036390">
    <property type="entry name" value="WH_DNA-bd_sf"/>
</dbReference>
<reference evidence="9" key="1">
    <citation type="journal article" date="2013" name="Genome Biol. Evol.">
        <title>Punctuated emergences of genetic and phenotypic innovations in eumetazoan, bilaterian, euteleostome, and hominidae ancestors.</title>
        <authorList>
            <person name="Wenger Y."/>
            <person name="Galliot B."/>
        </authorList>
    </citation>
    <scope>NUCLEOTIDE SEQUENCE</scope>
    <source>
        <tissue evidence="9">Whole animals</tissue>
    </source>
</reference>
<dbReference type="PRINTS" id="PR00454">
    <property type="entry name" value="ETSDOMAIN"/>
</dbReference>
<dbReference type="PANTHER" id="PTHR11849:SF304">
    <property type="entry name" value="DNA-BINDING PROTEIN D-ETS-3"/>
    <property type="match status" value="1"/>
</dbReference>
<dbReference type="EMBL" id="HAAD01005175">
    <property type="protein sequence ID" value="CDG71407.1"/>
    <property type="molecule type" value="mRNA"/>
</dbReference>
<evidence type="ECO:0000313" key="9">
    <source>
        <dbReference type="EMBL" id="CDG71407.1"/>
    </source>
</evidence>
<protein>
    <submittedName>
        <fullName evidence="9">Transcriptional regulator ERG</fullName>
    </submittedName>
</protein>
<feature type="compositionally biased region" description="Basic and acidic residues" evidence="6">
    <location>
        <begin position="134"/>
        <end position="148"/>
    </location>
</feature>
<evidence type="ECO:0000256" key="6">
    <source>
        <dbReference type="SAM" id="MobiDB-lite"/>
    </source>
</evidence>
<dbReference type="InterPro" id="IPR000418">
    <property type="entry name" value="Ets_dom"/>
</dbReference>
<feature type="region of interest" description="Disordered" evidence="6">
    <location>
        <begin position="127"/>
        <end position="148"/>
    </location>
</feature>
<evidence type="ECO:0000259" key="7">
    <source>
        <dbReference type="PROSITE" id="PS50061"/>
    </source>
</evidence>
<dbReference type="GO" id="GO:0030154">
    <property type="term" value="P:cell differentiation"/>
    <property type="evidence" value="ECO:0007669"/>
    <property type="project" value="TreeGrafter"/>
</dbReference>
<feature type="domain" description="ETS" evidence="7">
    <location>
        <begin position="350"/>
        <end position="430"/>
    </location>
</feature>
<evidence type="ECO:0000256" key="1">
    <source>
        <dbReference type="ARBA" id="ARBA00004123"/>
    </source>
</evidence>
<dbReference type="PROSITE" id="PS00345">
    <property type="entry name" value="ETS_DOMAIN_1"/>
    <property type="match status" value="1"/>
</dbReference>
<evidence type="ECO:0000259" key="8">
    <source>
        <dbReference type="PROSITE" id="PS51433"/>
    </source>
</evidence>
<dbReference type="FunFam" id="1.10.10.10:FF:000343">
    <property type="entry name" value="Ets at 65A, isoform C"/>
    <property type="match status" value="1"/>
</dbReference>
<dbReference type="PANTHER" id="PTHR11849">
    <property type="entry name" value="ETS"/>
    <property type="match status" value="1"/>
</dbReference>
<feature type="region of interest" description="Disordered" evidence="6">
    <location>
        <begin position="239"/>
        <end position="272"/>
    </location>
</feature>
<dbReference type="SMART" id="SM00251">
    <property type="entry name" value="SAM_PNT"/>
    <property type="match status" value="1"/>
</dbReference>
<dbReference type="PROSITE" id="PS51433">
    <property type="entry name" value="PNT"/>
    <property type="match status" value="1"/>
</dbReference>
<dbReference type="GO" id="GO:0005634">
    <property type="term" value="C:nucleus"/>
    <property type="evidence" value="ECO:0007669"/>
    <property type="project" value="UniProtKB-SubCell"/>
</dbReference>
<feature type="domain" description="PNT" evidence="8">
    <location>
        <begin position="139"/>
        <end position="224"/>
    </location>
</feature>
<dbReference type="Pfam" id="PF00178">
    <property type="entry name" value="Ets"/>
    <property type="match status" value="1"/>
</dbReference>
<feature type="non-terminal residue" evidence="9">
    <location>
        <position position="1"/>
    </location>
</feature>
<dbReference type="OrthoDB" id="10067219at2759"/>
<dbReference type="SMART" id="SM00413">
    <property type="entry name" value="ETS"/>
    <property type="match status" value="1"/>
</dbReference>
<evidence type="ECO:0000256" key="3">
    <source>
        <dbReference type="ARBA" id="ARBA00023125"/>
    </source>
</evidence>
<proteinExistence type="evidence at transcript level"/>
<dbReference type="GO" id="GO:0043565">
    <property type="term" value="F:sequence-specific DNA binding"/>
    <property type="evidence" value="ECO:0007669"/>
    <property type="project" value="InterPro"/>
</dbReference>
<comment type="similarity">
    <text evidence="2 5">Belongs to the ETS family.</text>
</comment>
<comment type="subcellular location">
    <subcellularLocation>
        <location evidence="1 5">Nucleus</location>
    </subcellularLocation>
</comment>
<dbReference type="SUPFAM" id="SSF47769">
    <property type="entry name" value="SAM/Pointed domain"/>
    <property type="match status" value="1"/>
</dbReference>
<gene>
    <name evidence="9" type="primary">ERG</name>
</gene>
<dbReference type="AlphaFoldDB" id="T2MHK5"/>
<dbReference type="PROSITE" id="PS00346">
    <property type="entry name" value="ETS_DOMAIN_2"/>
    <property type="match status" value="1"/>
</dbReference>
<sequence length="559" mass="62643">MLIKLDDSMIHGRKHENNEDDRIFSLLGTSASGPRGPQRSLLRYKVEQSKSVQNKMFLNSDLSANVVPDPSVYAQEALSMVSMDDQSLFDSYENQKVPACKSNKMNNNEVWGQKKRPFDGELDDFHIPPTKRSLMNEDTKSETQQDDDKRVIVPADPMCWTNEHVRQWVQWAIKEFSLKEVNIDAFTMTGQLLCKFTREEFLRLAPAYNGDILMAHLCVLRKAPLPNLTSEDVDKALAPPLSHHAKTPSTYHRTSTDVDKRPSSTVGGYNRSVPVARADGSEYLASCAYQTTSSSASASENYQCSRDSVVPNKFENTSPPSQVGKLEFSSCNSPKPSALPPTPHGGTGQIQLWQFLLELLADPANASFVAWEGNNGEFKLTDPDEVARRWGERKNKPNMNYDKLSRALRYYYDKNIMTKIHGKRYAYKFDFQGLAQLNQPITSDAQLHAAQAAAAAYRGEYPFYSTYGPGPSSSPYGYPPTNYPPCYSAVQPPPNTYGSSYPSWGRTYPPSAPRRPNDLVIEQRGSAFNQEVHASFLTVTQNMSKARLKMGLLLIKQAL</sequence>
<keyword evidence="3 5" id="KW-0238">DNA-binding</keyword>
<dbReference type="PROSITE" id="PS50061">
    <property type="entry name" value="ETS_DOMAIN_3"/>
    <property type="match status" value="1"/>
</dbReference>
<dbReference type="FunFam" id="1.10.150.50:FF:000014">
    <property type="entry name" value="Protein c-ets-1 isoform 1"/>
    <property type="match status" value="1"/>
</dbReference>
<evidence type="ECO:0000256" key="5">
    <source>
        <dbReference type="RuleBase" id="RU004019"/>
    </source>
</evidence>
<accession>T2MHK5</accession>
<organism evidence="9">
    <name type="scientific">Hydra vulgaris</name>
    <name type="common">Hydra</name>
    <name type="synonym">Hydra attenuata</name>
    <dbReference type="NCBI Taxonomy" id="6087"/>
    <lineage>
        <taxon>Eukaryota</taxon>
        <taxon>Metazoa</taxon>
        <taxon>Cnidaria</taxon>
        <taxon>Hydrozoa</taxon>
        <taxon>Hydroidolina</taxon>
        <taxon>Anthoathecata</taxon>
        <taxon>Aplanulata</taxon>
        <taxon>Hydridae</taxon>
        <taxon>Hydra</taxon>
    </lineage>
</organism>
<evidence type="ECO:0000256" key="2">
    <source>
        <dbReference type="ARBA" id="ARBA00005562"/>
    </source>
</evidence>
<dbReference type="InterPro" id="IPR003118">
    <property type="entry name" value="Pointed_dom"/>
</dbReference>
<keyword evidence="4 5" id="KW-0539">Nucleus</keyword>